<evidence type="ECO:0000313" key="1">
    <source>
        <dbReference type="EMBL" id="KAJ9124558.1"/>
    </source>
</evidence>
<name>A0ACC2XL27_9TREE</name>
<evidence type="ECO:0000313" key="2">
    <source>
        <dbReference type="Proteomes" id="UP001234202"/>
    </source>
</evidence>
<dbReference type="Proteomes" id="UP001234202">
    <property type="component" value="Unassembled WGS sequence"/>
</dbReference>
<protein>
    <submittedName>
        <fullName evidence="1">Uncharacterized protein</fullName>
    </submittedName>
</protein>
<reference evidence="1" key="1">
    <citation type="submission" date="2023-04" db="EMBL/GenBank/DDBJ databases">
        <title>Draft Genome sequencing of Naganishia species isolated from polar environments using Oxford Nanopore Technology.</title>
        <authorList>
            <person name="Leo P."/>
            <person name="Venkateswaran K."/>
        </authorList>
    </citation>
    <scope>NUCLEOTIDE SEQUENCE</scope>
    <source>
        <strain evidence="1">DBVPG 5303</strain>
    </source>
</reference>
<organism evidence="1 2">
    <name type="scientific">Naganishia onofrii</name>
    <dbReference type="NCBI Taxonomy" id="1851511"/>
    <lineage>
        <taxon>Eukaryota</taxon>
        <taxon>Fungi</taxon>
        <taxon>Dikarya</taxon>
        <taxon>Basidiomycota</taxon>
        <taxon>Agaricomycotina</taxon>
        <taxon>Tremellomycetes</taxon>
        <taxon>Filobasidiales</taxon>
        <taxon>Filobasidiaceae</taxon>
        <taxon>Naganishia</taxon>
    </lineage>
</organism>
<sequence>MQHLVTVDVEGLDHDKSQRVEEMLKQLQSEYLNISRQTEDDSLFDPESLEEAKAADAASCRLQSARSLQSAYPVILNSILATMHASVVGQRTKAVRALGSLITVDPDVLLDMEIKLSLQDRFADSSPAVRDAVVDLVGKYILLKPDVANEYYPLISSRVTDTGLGVRKRVIKLLKGVYTIIDKPAYRVDMCCRLVGMVGDQDEGVKDLAIAALADTWFGNLKISTKTGDTPHRSTSETDSDLRDAARMIVATLKRFGDSPGLIAEVIEQIARNKTMLEKYAELVDVMLESLLENSGRSTTDTLHLVQAIHLLSRAIPQIITVAKATALLPYLRPASSPDQVSLTETLLRMLRISIPYMPRTALTFAQDLSKLLLPMIGRPGGKLSTLEETVACYCVVVRHITEEYVRIASILTSCISKLQSYKDARYAGKEASPQDQKSIPFFIIISSLMVSSCDLDKVKTEKDEVFTILAKWCQGSVKQYVYELLLNLWEQSSDPGIRHAIIQGLSVIFRAYPTMMIEDTSTNLMDQCFSTDATSPETVLRMLTLLYECLSTDKDEVGPYDASNRDPKNLGDENIDITKLIGNTSNFAESGVNSAIVQRYLNKILESALSVYADIQKIAMDILALTIDQGLAHPIQSVPVLISLETSESEAIAEKAFGLHSILQNKHASIINSRYLESVKMAFKYRQTLNLPVSGHRGGSPAVAVLDRWYSLVKEKRVWKQDFLKQMCRAFDFDGSQPDVTAATVHLQVFIADNLALLDYKTMEEVFQVLQQMKQLLSVCGQQVLYNLPKIDAEDENVAIEEGNVAEEDTSLYQGDGAIPSKDLLRAGLSIGIALLLRARLKKTYGLTEDKCIKVSVGIKKTAAADKPAHKKVDAVGNIIEWDSLPAILQGMNTVAEYNRFREALIQLAEQDGSIEVNDEETDEDDPKDEDY</sequence>
<proteinExistence type="predicted"/>
<comment type="caution">
    <text evidence="1">The sequence shown here is derived from an EMBL/GenBank/DDBJ whole genome shotgun (WGS) entry which is preliminary data.</text>
</comment>
<keyword evidence="2" id="KW-1185">Reference proteome</keyword>
<dbReference type="EMBL" id="JASBWV010000010">
    <property type="protein sequence ID" value="KAJ9124558.1"/>
    <property type="molecule type" value="Genomic_DNA"/>
</dbReference>
<gene>
    <name evidence="1" type="ORF">QFC24_003350</name>
</gene>
<accession>A0ACC2XL27</accession>